<name>A0A2U1SRY1_METSR</name>
<dbReference type="RefSeq" id="WP_108916868.1">
    <property type="nucleotide sequence ID" value="NZ_BGJY01000003.1"/>
</dbReference>
<dbReference type="SUPFAM" id="SSF142906">
    <property type="entry name" value="YjbR-like"/>
    <property type="match status" value="1"/>
</dbReference>
<reference evidence="1 2" key="1">
    <citation type="journal article" date="2018" name="Appl. Microbiol. Biotechnol.">
        <title>Co-cultivation of the strictly anaerobic methanogen Methanosarcina barkeri with aerobic methanotrophs in an oxygen-limited membrane bioreactor.</title>
        <authorList>
            <person name="In 't Zandt M.H."/>
            <person name="van den Bosch T.J.M."/>
            <person name="Rijkers R."/>
            <person name="van Kessel M.A.H.J."/>
            <person name="Jetten M.S.M."/>
            <person name="Welte C.U."/>
        </authorList>
    </citation>
    <scope>NUCLEOTIDE SEQUENCE [LARGE SCALE GENOMIC DNA]</scope>
    <source>
        <strain evidence="1 2">DSM 17706</strain>
    </source>
</reference>
<sequence>MTYDDYNAFCSALPAASHVVQWGGSHVWKVGGKVFAIGGWDEGQPRFTFKVGDVAYEMLKEQPGLRPAPYLASRGLKWIQHFAEPGLSDAELRDYIRESYSIVSRGLPRKKRVELGLNNA</sequence>
<dbReference type="Proteomes" id="UP000245137">
    <property type="component" value="Unassembled WGS sequence"/>
</dbReference>
<keyword evidence="2" id="KW-1185">Reference proteome</keyword>
<dbReference type="InterPro" id="IPR038056">
    <property type="entry name" value="YjbR-like_sf"/>
</dbReference>
<dbReference type="OrthoDB" id="9804614at2"/>
<dbReference type="EMBL" id="PUIV01000009">
    <property type="protein sequence ID" value="PWB94377.1"/>
    <property type="molecule type" value="Genomic_DNA"/>
</dbReference>
<dbReference type="Pfam" id="PF04237">
    <property type="entry name" value="YjbR"/>
    <property type="match status" value="1"/>
</dbReference>
<dbReference type="Gene3D" id="3.90.1150.30">
    <property type="match status" value="1"/>
</dbReference>
<protein>
    <recommendedName>
        <fullName evidence="3">MmcQ/YjbR family DNA-binding protein</fullName>
    </recommendedName>
</protein>
<dbReference type="InterPro" id="IPR058532">
    <property type="entry name" value="YjbR/MT2646/Rv2570-like"/>
</dbReference>
<evidence type="ECO:0000313" key="2">
    <source>
        <dbReference type="Proteomes" id="UP000245137"/>
    </source>
</evidence>
<accession>A0A2U1SRY1</accession>
<dbReference type="AlphaFoldDB" id="A0A2U1SRY1"/>
<proteinExistence type="predicted"/>
<comment type="caution">
    <text evidence="1">The sequence shown here is derived from an EMBL/GenBank/DDBJ whole genome shotgun (WGS) entry which is preliminary data.</text>
</comment>
<dbReference type="InterPro" id="IPR007351">
    <property type="entry name" value="YjbR"/>
</dbReference>
<dbReference type="PANTHER" id="PTHR35145:SF1">
    <property type="entry name" value="CYTOPLASMIC PROTEIN"/>
    <property type="match status" value="1"/>
</dbReference>
<organism evidence="1 2">
    <name type="scientific">Methylosinus sporium</name>
    <dbReference type="NCBI Taxonomy" id="428"/>
    <lineage>
        <taxon>Bacteria</taxon>
        <taxon>Pseudomonadati</taxon>
        <taxon>Pseudomonadota</taxon>
        <taxon>Alphaproteobacteria</taxon>
        <taxon>Hyphomicrobiales</taxon>
        <taxon>Methylocystaceae</taxon>
        <taxon>Methylosinus</taxon>
    </lineage>
</organism>
<evidence type="ECO:0000313" key="1">
    <source>
        <dbReference type="EMBL" id="PWB94377.1"/>
    </source>
</evidence>
<dbReference type="PANTHER" id="PTHR35145">
    <property type="entry name" value="CYTOPLASMIC PROTEIN-RELATED"/>
    <property type="match status" value="1"/>
</dbReference>
<evidence type="ECO:0008006" key="3">
    <source>
        <dbReference type="Google" id="ProtNLM"/>
    </source>
</evidence>
<gene>
    <name evidence="1" type="ORF">C5689_08640</name>
</gene>